<organism evidence="4 5">
    <name type="scientific">Brachybacterium massiliense</name>
    <dbReference type="NCBI Taxonomy" id="1755098"/>
    <lineage>
        <taxon>Bacteria</taxon>
        <taxon>Bacillati</taxon>
        <taxon>Actinomycetota</taxon>
        <taxon>Actinomycetes</taxon>
        <taxon>Micrococcales</taxon>
        <taxon>Dermabacteraceae</taxon>
        <taxon>Brachybacterium</taxon>
    </lineage>
</organism>
<evidence type="ECO:0000313" key="5">
    <source>
        <dbReference type="Proteomes" id="UP000742460"/>
    </source>
</evidence>
<dbReference type="PROSITE" id="PS50983">
    <property type="entry name" value="FE_B12_PBP"/>
    <property type="match status" value="1"/>
</dbReference>
<keyword evidence="2" id="KW-0732">Signal</keyword>
<feature type="signal peptide" evidence="2">
    <location>
        <begin position="1"/>
        <end position="31"/>
    </location>
</feature>
<gene>
    <name evidence="4" type="ORF">K8V81_12570</name>
</gene>
<sequence length="359" mass="37088">MTPLPLPRRPLPRRALLATGLLGALGLGASACGGVDGPGSGGSDGAGADGTAGGGGSAGVADGFPLELDNCAEQLLLEAPPQRVVLLESSPVTLLEGIGVLDRVVARAGSFPAEYFTPELAARLEAIPALSEELDATGHLQINQEVVIAQQPDLVIGLPDGITREGLRGAGAEVLVPRTFCGQLPERASFEDLFAEIATYGRLFDRTVEAEALTSALQERIEAVRAGSGERTARTAAVLYPSVGGGPLYTYGSQSMATAQLEALGLVNTFGDTAERVFEISAEPLLAADPDVLIVLYQGETTGEEAIAEVTGAERLGGLRAVTEQAVLPLLFNVVEPASPLTVDGLEQIADWLDQQATI</sequence>
<reference evidence="4" key="1">
    <citation type="journal article" date="2021" name="PeerJ">
        <title>Extensive microbial diversity within the chicken gut microbiome revealed by metagenomics and culture.</title>
        <authorList>
            <person name="Gilroy R."/>
            <person name="Ravi A."/>
            <person name="Getino M."/>
            <person name="Pursley I."/>
            <person name="Horton D.L."/>
            <person name="Alikhan N.F."/>
            <person name="Baker D."/>
            <person name="Gharbi K."/>
            <person name="Hall N."/>
            <person name="Watson M."/>
            <person name="Adriaenssens E.M."/>
            <person name="Foster-Nyarko E."/>
            <person name="Jarju S."/>
            <person name="Secka A."/>
            <person name="Antonio M."/>
            <person name="Oren A."/>
            <person name="Chaudhuri R.R."/>
            <person name="La Ragione R."/>
            <person name="Hildebrand F."/>
            <person name="Pallen M.J."/>
        </authorList>
    </citation>
    <scope>NUCLEOTIDE SEQUENCE</scope>
    <source>
        <strain evidence="4">ChiGjej5B5-22894</strain>
    </source>
</reference>
<protein>
    <submittedName>
        <fullName evidence="4">ABC transporter substrate-binding protein</fullName>
    </submittedName>
</protein>
<dbReference type="EMBL" id="DYUE01000299">
    <property type="protein sequence ID" value="HJG92546.1"/>
    <property type="molecule type" value="Genomic_DNA"/>
</dbReference>
<evidence type="ECO:0000256" key="1">
    <source>
        <dbReference type="ARBA" id="ARBA00008814"/>
    </source>
</evidence>
<evidence type="ECO:0000259" key="3">
    <source>
        <dbReference type="PROSITE" id="PS50983"/>
    </source>
</evidence>
<name>A0A921MYZ1_9MICO</name>
<dbReference type="InterPro" id="IPR006311">
    <property type="entry name" value="TAT_signal"/>
</dbReference>
<comment type="similarity">
    <text evidence="1">Belongs to the bacterial solute-binding protein 8 family.</text>
</comment>
<dbReference type="PANTHER" id="PTHR30535:SF34">
    <property type="entry name" value="MOLYBDATE-BINDING PROTEIN MOLA"/>
    <property type="match status" value="1"/>
</dbReference>
<evidence type="ECO:0000313" key="4">
    <source>
        <dbReference type="EMBL" id="HJG92546.1"/>
    </source>
</evidence>
<dbReference type="Proteomes" id="UP000742460">
    <property type="component" value="Unassembled WGS sequence"/>
</dbReference>
<proteinExistence type="inferred from homology"/>
<feature type="chain" id="PRO_5037249734" evidence="2">
    <location>
        <begin position="32"/>
        <end position="359"/>
    </location>
</feature>
<evidence type="ECO:0000256" key="2">
    <source>
        <dbReference type="SAM" id="SignalP"/>
    </source>
</evidence>
<feature type="domain" description="Fe/B12 periplasmic-binding" evidence="3">
    <location>
        <begin position="83"/>
        <end position="357"/>
    </location>
</feature>
<accession>A0A921MYZ1</accession>
<dbReference type="AlphaFoldDB" id="A0A921MYZ1"/>
<dbReference type="InterPro" id="IPR050902">
    <property type="entry name" value="ABC_Transporter_SBP"/>
</dbReference>
<dbReference type="SUPFAM" id="SSF53807">
    <property type="entry name" value="Helical backbone' metal receptor"/>
    <property type="match status" value="1"/>
</dbReference>
<dbReference type="InterPro" id="IPR002491">
    <property type="entry name" value="ABC_transptr_periplasmic_BD"/>
</dbReference>
<comment type="caution">
    <text evidence="4">The sequence shown here is derived from an EMBL/GenBank/DDBJ whole genome shotgun (WGS) entry which is preliminary data.</text>
</comment>
<dbReference type="Gene3D" id="3.40.50.1980">
    <property type="entry name" value="Nitrogenase molybdenum iron protein domain"/>
    <property type="match status" value="2"/>
</dbReference>
<dbReference type="Pfam" id="PF01497">
    <property type="entry name" value="Peripla_BP_2"/>
    <property type="match status" value="1"/>
</dbReference>
<reference evidence="4" key="2">
    <citation type="submission" date="2021-09" db="EMBL/GenBank/DDBJ databases">
        <authorList>
            <person name="Gilroy R."/>
        </authorList>
    </citation>
    <scope>NUCLEOTIDE SEQUENCE</scope>
    <source>
        <strain evidence="4">ChiGjej5B5-22894</strain>
    </source>
</reference>
<dbReference type="PANTHER" id="PTHR30535">
    <property type="entry name" value="VITAMIN B12-BINDING PROTEIN"/>
    <property type="match status" value="1"/>
</dbReference>
<dbReference type="PROSITE" id="PS51318">
    <property type="entry name" value="TAT"/>
    <property type="match status" value="1"/>
</dbReference>